<dbReference type="FunFam" id="3.30.565.10:FF:000010">
    <property type="entry name" value="Sensor histidine kinase RcsC"/>
    <property type="match status" value="1"/>
</dbReference>
<dbReference type="GO" id="GO:0000155">
    <property type="term" value="F:phosphorelay sensor kinase activity"/>
    <property type="evidence" value="ECO:0007669"/>
    <property type="project" value="InterPro"/>
</dbReference>
<dbReference type="SUPFAM" id="SSF55874">
    <property type="entry name" value="ATPase domain of HSP90 chaperone/DNA topoisomerase II/histidine kinase"/>
    <property type="match status" value="1"/>
</dbReference>
<evidence type="ECO:0000256" key="3">
    <source>
        <dbReference type="ARBA" id="ARBA00022553"/>
    </source>
</evidence>
<name>A0A2R8BT16_9RHOB</name>
<dbReference type="Gene3D" id="1.10.287.130">
    <property type="match status" value="1"/>
</dbReference>
<keyword evidence="7" id="KW-0472">Membrane</keyword>
<evidence type="ECO:0000256" key="5">
    <source>
        <dbReference type="ARBA" id="ARBA00022777"/>
    </source>
</evidence>
<dbReference type="EMBL" id="ONZF01000002">
    <property type="protein sequence ID" value="SPJ23337.1"/>
    <property type="molecule type" value="Genomic_DNA"/>
</dbReference>
<keyword evidence="4 9" id="KW-0808">Transferase</keyword>
<dbReference type="SMART" id="SM00388">
    <property type="entry name" value="HisKA"/>
    <property type="match status" value="1"/>
</dbReference>
<evidence type="ECO:0000313" key="9">
    <source>
        <dbReference type="EMBL" id="SPJ23337.1"/>
    </source>
</evidence>
<keyword evidence="7" id="KW-1133">Transmembrane helix</keyword>
<evidence type="ECO:0000313" key="10">
    <source>
        <dbReference type="Proteomes" id="UP000244912"/>
    </source>
</evidence>
<dbReference type="PRINTS" id="PR00344">
    <property type="entry name" value="BCTRLSENSOR"/>
</dbReference>
<dbReference type="SMART" id="SM00387">
    <property type="entry name" value="HATPase_c"/>
    <property type="match status" value="1"/>
</dbReference>
<dbReference type="RefSeq" id="WP_108893182.1">
    <property type="nucleotide sequence ID" value="NZ_ONZF01000002.1"/>
</dbReference>
<dbReference type="InterPro" id="IPR036890">
    <property type="entry name" value="HATPase_C_sf"/>
</dbReference>
<proteinExistence type="predicted"/>
<sequence length="519" mass="55940">MEGRIKSGEERPALPERPYLRRRVATAMIVLLVPLVLSSVASVAYHRTSAINARYAVAFSELLGRISHLDREVARAESGRDEDPEIWREEFISALGLFSAIRAADPDGGEIMDTTGDDDLQPLMRRKVDVGLDPFELSVQAGLAGYDMPDSLKKVWEAGPEFSDSRVSALEKKFGEILIAAAPILLDGGRDENEFAQYWAASTEISHRELEGVSKVLQESSRVAGQAPVVLACVVLVIALMGVAFAWMAVIRPLIKRVGRIQRALAREAVAAHAADRAKTEFLASVSHELRTPMNGIIGGIQLLEASDLSESDRETVQIMSDCAESQMLLIEQLLTFGEIEAGVVRPVTSPVDLAKVVRDALGSVALNAYQKGLMLRTDMPADLPMIESDGERLHQIVGNLVENAVKFTDAGQVAVGVRVLSGESGAVTVRIDVTDTGPGIAYEHRNRIFERFTQVDGSSSRRTGGTGLGLAIARGIARDLGGDVALHSRPEEGSTFTLSLPARLAKASERNSGEDLAA</sequence>
<dbReference type="Pfam" id="PF02518">
    <property type="entry name" value="HATPase_c"/>
    <property type="match status" value="1"/>
</dbReference>
<dbReference type="PANTHER" id="PTHR43047">
    <property type="entry name" value="TWO-COMPONENT HISTIDINE PROTEIN KINASE"/>
    <property type="match status" value="1"/>
</dbReference>
<dbReference type="InterPro" id="IPR005467">
    <property type="entry name" value="His_kinase_dom"/>
</dbReference>
<comment type="catalytic activity">
    <reaction evidence="1">
        <text>ATP + protein L-histidine = ADP + protein N-phospho-L-histidine.</text>
        <dbReference type="EC" id="2.7.13.3"/>
    </reaction>
</comment>
<evidence type="ECO:0000259" key="8">
    <source>
        <dbReference type="PROSITE" id="PS50109"/>
    </source>
</evidence>
<keyword evidence="3" id="KW-0597">Phosphoprotein</keyword>
<accession>A0A2R8BT16</accession>
<protein>
    <recommendedName>
        <fullName evidence="2">histidine kinase</fullName>
        <ecNumber evidence="2">2.7.13.3</ecNumber>
    </recommendedName>
</protein>
<dbReference type="OrthoDB" id="9801651at2"/>
<keyword evidence="10" id="KW-1185">Reference proteome</keyword>
<dbReference type="CDD" id="cd16922">
    <property type="entry name" value="HATPase_EvgS-ArcB-TorS-like"/>
    <property type="match status" value="1"/>
</dbReference>
<evidence type="ECO:0000256" key="7">
    <source>
        <dbReference type="SAM" id="Phobius"/>
    </source>
</evidence>
<evidence type="ECO:0000256" key="4">
    <source>
        <dbReference type="ARBA" id="ARBA00022679"/>
    </source>
</evidence>
<dbReference type="PROSITE" id="PS50109">
    <property type="entry name" value="HIS_KIN"/>
    <property type="match status" value="1"/>
</dbReference>
<keyword evidence="7" id="KW-0812">Transmembrane</keyword>
<feature type="transmembrane region" description="Helical" evidence="7">
    <location>
        <begin position="229"/>
        <end position="250"/>
    </location>
</feature>
<dbReference type="SUPFAM" id="SSF47384">
    <property type="entry name" value="Homodimeric domain of signal transducing histidine kinase"/>
    <property type="match status" value="1"/>
</dbReference>
<evidence type="ECO:0000256" key="1">
    <source>
        <dbReference type="ARBA" id="ARBA00000085"/>
    </source>
</evidence>
<organism evidence="9 10">
    <name type="scientific">Palleronia abyssalis</name>
    <dbReference type="NCBI Taxonomy" id="1501240"/>
    <lineage>
        <taxon>Bacteria</taxon>
        <taxon>Pseudomonadati</taxon>
        <taxon>Pseudomonadota</taxon>
        <taxon>Alphaproteobacteria</taxon>
        <taxon>Rhodobacterales</taxon>
        <taxon>Roseobacteraceae</taxon>
        <taxon>Palleronia</taxon>
    </lineage>
</organism>
<dbReference type="Proteomes" id="UP000244912">
    <property type="component" value="Unassembled WGS sequence"/>
</dbReference>
<dbReference type="EC" id="2.7.13.3" evidence="2"/>
<dbReference type="InterPro" id="IPR036097">
    <property type="entry name" value="HisK_dim/P_sf"/>
</dbReference>
<dbReference type="InterPro" id="IPR003661">
    <property type="entry name" value="HisK_dim/P_dom"/>
</dbReference>
<keyword evidence="6" id="KW-0902">Two-component regulatory system</keyword>
<keyword evidence="5 9" id="KW-0418">Kinase</keyword>
<evidence type="ECO:0000256" key="6">
    <source>
        <dbReference type="ARBA" id="ARBA00023012"/>
    </source>
</evidence>
<feature type="transmembrane region" description="Helical" evidence="7">
    <location>
        <begin position="24"/>
        <end position="45"/>
    </location>
</feature>
<dbReference type="InterPro" id="IPR004358">
    <property type="entry name" value="Sig_transdc_His_kin-like_C"/>
</dbReference>
<dbReference type="Pfam" id="PF00512">
    <property type="entry name" value="HisKA"/>
    <property type="match status" value="1"/>
</dbReference>
<dbReference type="InterPro" id="IPR003594">
    <property type="entry name" value="HATPase_dom"/>
</dbReference>
<dbReference type="AlphaFoldDB" id="A0A2R8BT16"/>
<dbReference type="CDD" id="cd00082">
    <property type="entry name" value="HisKA"/>
    <property type="match status" value="1"/>
</dbReference>
<reference evidence="9 10" key="1">
    <citation type="submission" date="2018-03" db="EMBL/GenBank/DDBJ databases">
        <authorList>
            <person name="Keele B.F."/>
        </authorList>
    </citation>
    <scope>NUCLEOTIDE SEQUENCE [LARGE SCALE GENOMIC DNA]</scope>
    <source>
        <strain evidence="9 10">CECT 8504</strain>
    </source>
</reference>
<evidence type="ECO:0000256" key="2">
    <source>
        <dbReference type="ARBA" id="ARBA00012438"/>
    </source>
</evidence>
<gene>
    <name evidence="9" type="primary">barA_4</name>
    <name evidence="9" type="ORF">PAA8504_01147</name>
</gene>
<feature type="domain" description="Histidine kinase" evidence="8">
    <location>
        <begin position="285"/>
        <end position="505"/>
    </location>
</feature>
<dbReference type="Gene3D" id="3.30.565.10">
    <property type="entry name" value="Histidine kinase-like ATPase, C-terminal domain"/>
    <property type="match status" value="1"/>
</dbReference>